<keyword evidence="3" id="KW-1185">Reference proteome</keyword>
<protein>
    <submittedName>
        <fullName evidence="2">Uncharacterized protein</fullName>
    </submittedName>
</protein>
<accession>A0ABQ0JTG8</accession>
<dbReference type="Proteomes" id="UP000032309">
    <property type="component" value="Unassembled WGS sequence"/>
</dbReference>
<organism evidence="2 3">
    <name type="scientific">Candidatus Brocadia sinica JPN1</name>
    <dbReference type="NCBI Taxonomy" id="1197129"/>
    <lineage>
        <taxon>Bacteria</taxon>
        <taxon>Pseudomonadati</taxon>
        <taxon>Planctomycetota</taxon>
        <taxon>Candidatus Brocadiia</taxon>
        <taxon>Candidatus Brocadiales</taxon>
        <taxon>Candidatus Brocadiaceae</taxon>
        <taxon>Candidatus Brocadia</taxon>
    </lineage>
</organism>
<evidence type="ECO:0000313" key="2">
    <source>
        <dbReference type="EMBL" id="GAN32022.1"/>
    </source>
</evidence>
<feature type="region of interest" description="Disordered" evidence="1">
    <location>
        <begin position="326"/>
        <end position="377"/>
    </location>
</feature>
<feature type="compositionally biased region" description="Polar residues" evidence="1">
    <location>
        <begin position="355"/>
        <end position="373"/>
    </location>
</feature>
<comment type="caution">
    <text evidence="2">The sequence shown here is derived from an EMBL/GenBank/DDBJ whole genome shotgun (WGS) entry which is preliminary data.</text>
</comment>
<proteinExistence type="predicted"/>
<sequence>MGFSGCSSREFKSGLIYKEWTRTMSEEGIFPVFPPREDVQAGDIWLLPTHPYETELIEQVGGLGKAGIWVTNVLYELKSMNGTSTLANDFYTNRFSFPSTTDAMKKSISKDEAHLADVSIMPVATSDQDVFTGGDCNRLRQVAFPEFTVTNITQADVNALVPIEYLNVALGFSLNKIGEVSLKIPSAESYAIPARLLTDIFFRTDSLKLGKENNFILEPYDYKIATNSAEGIRGISGINYITLKLARSQFNEAGREILENRSLSAEFIEKIKKDSDYIWIAVINEVYYARAIDMNIRKRRFGGGAANVQPITTKMLKELDRLTKIRASKESKTTGTQPKKGKEKTTIPQEPEAEGTSTAGVETSAPSLTSPTIEDTEGRTIVENIEITEEDDAFSLAKKINEYNKNLGNQSVPGGSVNVVSASDTAVGLRRFFDRPIAVGVRGVIFKVNLKKSTEKELYIESIEVNRLN</sequence>
<reference evidence="3" key="1">
    <citation type="journal article" date="2015" name="Genome Announc.">
        <title>Draft Genome Sequence of an Anaerobic Ammonium-Oxidizing Bacterium, "Candidatus Brocadia sinica".</title>
        <authorList>
            <person name="Oshiki M."/>
            <person name="Shinyako-Hata K."/>
            <person name="Satoh H."/>
            <person name="Okabe S."/>
        </authorList>
    </citation>
    <scope>NUCLEOTIDE SEQUENCE [LARGE SCALE GENOMIC DNA]</scope>
    <source>
        <strain evidence="3">JPN1</strain>
    </source>
</reference>
<gene>
    <name evidence="2" type="ORF">BROSI_A0526</name>
</gene>
<name>A0ABQ0JTG8_9BACT</name>
<dbReference type="EMBL" id="BAFN01000001">
    <property type="protein sequence ID" value="GAN32022.1"/>
    <property type="molecule type" value="Genomic_DNA"/>
</dbReference>
<evidence type="ECO:0000313" key="3">
    <source>
        <dbReference type="Proteomes" id="UP000032309"/>
    </source>
</evidence>
<evidence type="ECO:0000256" key="1">
    <source>
        <dbReference type="SAM" id="MobiDB-lite"/>
    </source>
</evidence>